<keyword evidence="1 4" id="KW-0597">Phosphoprotein</keyword>
<dbReference type="Proteomes" id="UP001304300">
    <property type="component" value="Chromosome"/>
</dbReference>
<evidence type="ECO:0000256" key="5">
    <source>
        <dbReference type="PROSITE-ProRule" id="PRU01091"/>
    </source>
</evidence>
<sequence length="248" mass="27853">MASSKPFILVVEDEKELADLVTEQLESADMQIQVHNNGSNVIHFLSRNFVNLVLMDVGLPDTTGFDLLVEMRKQGIEVPVIFLTANESEQDKVRGLERGADDYVTKPFNTNELVARIHAVLRRTETANDTKVTKNTSLTEQPFDFCGATINPTRMEAAFPNGETMKLGRKELGILSYMAANPHAVQSRRSLIHAVWGVHADVRSRSLDQYIVKIRENFTKQGCDLENFRTIHGVGYLYDPVKENLSTS</sequence>
<dbReference type="Gene3D" id="1.10.10.10">
    <property type="entry name" value="Winged helix-like DNA-binding domain superfamily/Winged helix DNA-binding domain"/>
    <property type="match status" value="1"/>
</dbReference>
<dbReference type="InterPro" id="IPR001789">
    <property type="entry name" value="Sig_transdc_resp-reg_receiver"/>
</dbReference>
<dbReference type="SMART" id="SM00448">
    <property type="entry name" value="REC"/>
    <property type="match status" value="1"/>
</dbReference>
<dbReference type="InterPro" id="IPR001867">
    <property type="entry name" value="OmpR/PhoB-type_DNA-bd"/>
</dbReference>
<dbReference type="RefSeq" id="WP_317834364.1">
    <property type="nucleotide sequence ID" value="NZ_CP136920.1"/>
</dbReference>
<keyword evidence="9" id="KW-1185">Reference proteome</keyword>
<dbReference type="GO" id="GO:0005829">
    <property type="term" value="C:cytosol"/>
    <property type="evidence" value="ECO:0007669"/>
    <property type="project" value="TreeGrafter"/>
</dbReference>
<dbReference type="GO" id="GO:0006355">
    <property type="term" value="P:regulation of DNA-templated transcription"/>
    <property type="evidence" value="ECO:0007669"/>
    <property type="project" value="InterPro"/>
</dbReference>
<evidence type="ECO:0000256" key="1">
    <source>
        <dbReference type="ARBA" id="ARBA00022553"/>
    </source>
</evidence>
<dbReference type="SUPFAM" id="SSF46894">
    <property type="entry name" value="C-terminal effector domain of the bipartite response regulators"/>
    <property type="match status" value="1"/>
</dbReference>
<dbReference type="EMBL" id="CP136920">
    <property type="protein sequence ID" value="WOO41880.1"/>
    <property type="molecule type" value="Genomic_DNA"/>
</dbReference>
<dbReference type="Gene3D" id="3.40.50.2300">
    <property type="match status" value="1"/>
</dbReference>
<dbReference type="Gene3D" id="6.10.250.690">
    <property type="match status" value="1"/>
</dbReference>
<evidence type="ECO:0000313" key="8">
    <source>
        <dbReference type="EMBL" id="WOO41880.1"/>
    </source>
</evidence>
<dbReference type="CDD" id="cd00383">
    <property type="entry name" value="trans_reg_C"/>
    <property type="match status" value="1"/>
</dbReference>
<proteinExistence type="predicted"/>
<evidence type="ECO:0000259" key="7">
    <source>
        <dbReference type="PROSITE" id="PS51755"/>
    </source>
</evidence>
<dbReference type="InterPro" id="IPR016032">
    <property type="entry name" value="Sig_transdc_resp-reg_C-effctor"/>
</dbReference>
<protein>
    <submittedName>
        <fullName evidence="8">Response regulator transcription factor</fullName>
    </submittedName>
</protein>
<gene>
    <name evidence="8" type="ORF">RZN69_02185</name>
</gene>
<dbReference type="GO" id="GO:0032993">
    <property type="term" value="C:protein-DNA complex"/>
    <property type="evidence" value="ECO:0007669"/>
    <property type="project" value="TreeGrafter"/>
</dbReference>
<dbReference type="KEGG" id="puo:RZN69_02185"/>
<keyword evidence="2" id="KW-0902">Two-component regulatory system</keyword>
<accession>A0AAQ3QWH6</accession>
<feature type="domain" description="Response regulatory" evidence="6">
    <location>
        <begin position="7"/>
        <end position="121"/>
    </location>
</feature>
<feature type="DNA-binding region" description="OmpR/PhoB-type" evidence="5">
    <location>
        <begin position="140"/>
        <end position="240"/>
    </location>
</feature>
<feature type="modified residue" description="4-aspartylphosphate" evidence="4">
    <location>
        <position position="56"/>
    </location>
</feature>
<dbReference type="InterPro" id="IPR011006">
    <property type="entry name" value="CheY-like_superfamily"/>
</dbReference>
<evidence type="ECO:0000256" key="4">
    <source>
        <dbReference type="PROSITE-ProRule" id="PRU00169"/>
    </source>
</evidence>
<name>A0AAQ3QWH6_9BACT</name>
<evidence type="ECO:0000256" key="3">
    <source>
        <dbReference type="ARBA" id="ARBA00023125"/>
    </source>
</evidence>
<evidence type="ECO:0000259" key="6">
    <source>
        <dbReference type="PROSITE" id="PS50110"/>
    </source>
</evidence>
<dbReference type="PROSITE" id="PS51755">
    <property type="entry name" value="OMPR_PHOB"/>
    <property type="match status" value="1"/>
</dbReference>
<organism evidence="8 9">
    <name type="scientific">Rubellicoccus peritrichatus</name>
    <dbReference type="NCBI Taxonomy" id="3080537"/>
    <lineage>
        <taxon>Bacteria</taxon>
        <taxon>Pseudomonadati</taxon>
        <taxon>Verrucomicrobiota</taxon>
        <taxon>Opitutia</taxon>
        <taxon>Puniceicoccales</taxon>
        <taxon>Cerasicoccaceae</taxon>
        <taxon>Rubellicoccus</taxon>
    </lineage>
</organism>
<dbReference type="SMART" id="SM00862">
    <property type="entry name" value="Trans_reg_C"/>
    <property type="match status" value="1"/>
</dbReference>
<dbReference type="GO" id="GO:0000156">
    <property type="term" value="F:phosphorelay response regulator activity"/>
    <property type="evidence" value="ECO:0007669"/>
    <property type="project" value="TreeGrafter"/>
</dbReference>
<evidence type="ECO:0000313" key="9">
    <source>
        <dbReference type="Proteomes" id="UP001304300"/>
    </source>
</evidence>
<dbReference type="Pfam" id="PF00486">
    <property type="entry name" value="Trans_reg_C"/>
    <property type="match status" value="1"/>
</dbReference>
<keyword evidence="3 5" id="KW-0238">DNA-binding</keyword>
<evidence type="ECO:0000256" key="2">
    <source>
        <dbReference type="ARBA" id="ARBA00023012"/>
    </source>
</evidence>
<dbReference type="PROSITE" id="PS50110">
    <property type="entry name" value="RESPONSE_REGULATORY"/>
    <property type="match status" value="1"/>
</dbReference>
<dbReference type="InterPro" id="IPR039420">
    <property type="entry name" value="WalR-like"/>
</dbReference>
<dbReference type="InterPro" id="IPR036388">
    <property type="entry name" value="WH-like_DNA-bd_sf"/>
</dbReference>
<dbReference type="PANTHER" id="PTHR48111:SF40">
    <property type="entry name" value="PHOSPHATE REGULON TRANSCRIPTIONAL REGULATORY PROTEIN PHOB"/>
    <property type="match status" value="1"/>
</dbReference>
<dbReference type="GO" id="GO:0000976">
    <property type="term" value="F:transcription cis-regulatory region binding"/>
    <property type="evidence" value="ECO:0007669"/>
    <property type="project" value="TreeGrafter"/>
</dbReference>
<reference evidence="8 9" key="1">
    <citation type="submission" date="2023-10" db="EMBL/GenBank/DDBJ databases">
        <title>Rubellicoccus peritrichatus gen. nov., sp. nov., isolated from an algae of coral reef tank.</title>
        <authorList>
            <person name="Luo J."/>
        </authorList>
    </citation>
    <scope>NUCLEOTIDE SEQUENCE [LARGE SCALE GENOMIC DNA]</scope>
    <source>
        <strain evidence="8 9">CR14</strain>
    </source>
</reference>
<dbReference type="AlphaFoldDB" id="A0AAQ3QWH6"/>
<dbReference type="Pfam" id="PF00072">
    <property type="entry name" value="Response_reg"/>
    <property type="match status" value="1"/>
</dbReference>
<dbReference type="PANTHER" id="PTHR48111">
    <property type="entry name" value="REGULATOR OF RPOS"/>
    <property type="match status" value="1"/>
</dbReference>
<feature type="domain" description="OmpR/PhoB-type" evidence="7">
    <location>
        <begin position="140"/>
        <end position="240"/>
    </location>
</feature>
<dbReference type="SUPFAM" id="SSF52172">
    <property type="entry name" value="CheY-like"/>
    <property type="match status" value="1"/>
</dbReference>